<dbReference type="AlphaFoldDB" id="X1UZD2"/>
<dbReference type="SUPFAM" id="SSF56935">
    <property type="entry name" value="Porins"/>
    <property type="match status" value="1"/>
</dbReference>
<protein>
    <recommendedName>
        <fullName evidence="1">TonB-dependent transporter Oar-like beta-barrel domain-containing protein</fullName>
    </recommendedName>
</protein>
<sequence length="267" mass="30786">DGVNITDPVTGTPFSRTGFEVAEEYMVQTSGHTAEYGSVRGAVLNIVTKSGGNALSGEANLYYRSKSLQWDNTEGTPFEGQFVGFNYEYDVTAQLGGPVIKDKLWFFANYSHRYQETYVEGYPYDKDEHLPYDRKYITPYAKLSWQINPSMKLVTSWNYSPFWRNHRGASKSRNEDTTWIQFSGAHLFNLNLSYMISGNMIVTARGAAVLFDFPLTAKNDKSRFYDYQTSQYTGSYGYDDLYKRYRYQFLTDATYFVDDLAGRHEFK</sequence>
<evidence type="ECO:0000313" key="2">
    <source>
        <dbReference type="EMBL" id="GAI97734.1"/>
    </source>
</evidence>
<accession>X1UZD2</accession>
<feature type="non-terminal residue" evidence="2">
    <location>
        <position position="1"/>
    </location>
</feature>
<comment type="caution">
    <text evidence="2">The sequence shown here is derived from an EMBL/GenBank/DDBJ whole genome shotgun (WGS) entry which is preliminary data.</text>
</comment>
<dbReference type="InterPro" id="IPR057601">
    <property type="entry name" value="Oar-like_b-barrel"/>
</dbReference>
<gene>
    <name evidence="2" type="ORF">S12H4_37247</name>
</gene>
<feature type="non-terminal residue" evidence="2">
    <location>
        <position position="267"/>
    </location>
</feature>
<proteinExistence type="predicted"/>
<reference evidence="2" key="1">
    <citation type="journal article" date="2014" name="Front. Microbiol.">
        <title>High frequency of phylogenetically diverse reductive dehalogenase-homologous genes in deep subseafloor sedimentary metagenomes.</title>
        <authorList>
            <person name="Kawai M."/>
            <person name="Futagami T."/>
            <person name="Toyoda A."/>
            <person name="Takaki Y."/>
            <person name="Nishi S."/>
            <person name="Hori S."/>
            <person name="Arai W."/>
            <person name="Tsubouchi T."/>
            <person name="Morono Y."/>
            <person name="Uchiyama I."/>
            <person name="Ito T."/>
            <person name="Fujiyama A."/>
            <person name="Inagaki F."/>
            <person name="Takami H."/>
        </authorList>
    </citation>
    <scope>NUCLEOTIDE SEQUENCE</scope>
    <source>
        <strain evidence="2">Expedition CK06-06</strain>
    </source>
</reference>
<dbReference type="EMBL" id="BARW01022288">
    <property type="protein sequence ID" value="GAI97734.1"/>
    <property type="molecule type" value="Genomic_DNA"/>
</dbReference>
<feature type="domain" description="TonB-dependent transporter Oar-like beta-barrel" evidence="1">
    <location>
        <begin position="47"/>
        <end position="117"/>
    </location>
</feature>
<organism evidence="2">
    <name type="scientific">marine sediment metagenome</name>
    <dbReference type="NCBI Taxonomy" id="412755"/>
    <lineage>
        <taxon>unclassified sequences</taxon>
        <taxon>metagenomes</taxon>
        <taxon>ecological metagenomes</taxon>
    </lineage>
</organism>
<dbReference type="Pfam" id="PF25183">
    <property type="entry name" value="OMP_b-brl_4"/>
    <property type="match status" value="1"/>
</dbReference>
<evidence type="ECO:0000259" key="1">
    <source>
        <dbReference type="Pfam" id="PF25183"/>
    </source>
</evidence>
<name>X1UZD2_9ZZZZ</name>